<evidence type="ECO:0000313" key="2">
    <source>
        <dbReference type="EMBL" id="KAF7290763.1"/>
    </source>
</evidence>
<name>A0A8H6VUP3_9AGAR</name>
<feature type="compositionally biased region" description="Basic residues" evidence="1">
    <location>
        <begin position="1"/>
        <end position="16"/>
    </location>
</feature>
<protein>
    <submittedName>
        <fullName evidence="2">Uncharacterized protein</fullName>
    </submittedName>
</protein>
<accession>A0A8H6VUP3</accession>
<dbReference type="RefSeq" id="XP_037214123.1">
    <property type="nucleotide sequence ID" value="XM_037369625.1"/>
</dbReference>
<dbReference type="OrthoDB" id="3256283at2759"/>
<feature type="compositionally biased region" description="Low complexity" evidence="1">
    <location>
        <begin position="30"/>
        <end position="42"/>
    </location>
</feature>
<proteinExistence type="predicted"/>
<keyword evidence="3" id="KW-1185">Reference proteome</keyword>
<sequence>MPPKTAKKTTTTKRKSSQSDRASNIEHDASTPTAATSGPTQPAKKKARVSDATGTGVVVTKAAGQEKEATANTGDKRKRADFVSNAFPGGNFDLYAMALPFLRTALQPPGGKKLDYPALRQLIAEKQSKNDKSGKVALALPSAGNGYGRFSSNASRYCDPMEEMPFDIGLASVRKVDSVTFSTSERALFWPEAPASGPGLEGGLTLLEQSCGIDSLTGSFKLCTVPIFTTSNPKDAMYAGVLSFDVRYGSIYRRKQHGPGQKDAFGFWAVPALDTDSRKLKTDGLAHLATKTVSFTAASSDFVDHQVEEALAALDDSRFDFEFDDESGSDDDEYGYFGERHRFGAYY</sequence>
<organism evidence="2 3">
    <name type="scientific">Mycena indigotica</name>
    <dbReference type="NCBI Taxonomy" id="2126181"/>
    <lineage>
        <taxon>Eukaryota</taxon>
        <taxon>Fungi</taxon>
        <taxon>Dikarya</taxon>
        <taxon>Basidiomycota</taxon>
        <taxon>Agaricomycotina</taxon>
        <taxon>Agaricomycetes</taxon>
        <taxon>Agaricomycetidae</taxon>
        <taxon>Agaricales</taxon>
        <taxon>Marasmiineae</taxon>
        <taxon>Mycenaceae</taxon>
        <taxon>Mycena</taxon>
    </lineage>
</organism>
<feature type="compositionally biased region" description="Basic and acidic residues" evidence="1">
    <location>
        <begin position="64"/>
        <end position="75"/>
    </location>
</feature>
<reference evidence="2" key="1">
    <citation type="submission" date="2020-05" db="EMBL/GenBank/DDBJ databases">
        <title>Mycena genomes resolve the evolution of fungal bioluminescence.</title>
        <authorList>
            <person name="Tsai I.J."/>
        </authorList>
    </citation>
    <scope>NUCLEOTIDE SEQUENCE</scope>
    <source>
        <strain evidence="2">171206Taipei</strain>
    </source>
</reference>
<dbReference type="GeneID" id="59352141"/>
<comment type="caution">
    <text evidence="2">The sequence shown here is derived from an EMBL/GenBank/DDBJ whole genome shotgun (WGS) entry which is preliminary data.</text>
</comment>
<dbReference type="Proteomes" id="UP000636479">
    <property type="component" value="Unassembled WGS sequence"/>
</dbReference>
<evidence type="ECO:0000256" key="1">
    <source>
        <dbReference type="SAM" id="MobiDB-lite"/>
    </source>
</evidence>
<gene>
    <name evidence="2" type="ORF">MIND_01317200</name>
</gene>
<evidence type="ECO:0000313" key="3">
    <source>
        <dbReference type="Proteomes" id="UP000636479"/>
    </source>
</evidence>
<dbReference type="EMBL" id="JACAZF010000014">
    <property type="protein sequence ID" value="KAF7290763.1"/>
    <property type="molecule type" value="Genomic_DNA"/>
</dbReference>
<dbReference type="AlphaFoldDB" id="A0A8H6VUP3"/>
<feature type="region of interest" description="Disordered" evidence="1">
    <location>
        <begin position="1"/>
        <end position="75"/>
    </location>
</feature>